<dbReference type="EMBL" id="JBFOLJ010000008">
    <property type="protein sequence ID" value="KAL2515925.1"/>
    <property type="molecule type" value="Genomic_DNA"/>
</dbReference>
<organism evidence="1 2">
    <name type="scientific">Forsythia ovata</name>
    <dbReference type="NCBI Taxonomy" id="205694"/>
    <lineage>
        <taxon>Eukaryota</taxon>
        <taxon>Viridiplantae</taxon>
        <taxon>Streptophyta</taxon>
        <taxon>Embryophyta</taxon>
        <taxon>Tracheophyta</taxon>
        <taxon>Spermatophyta</taxon>
        <taxon>Magnoliopsida</taxon>
        <taxon>eudicotyledons</taxon>
        <taxon>Gunneridae</taxon>
        <taxon>Pentapetalae</taxon>
        <taxon>asterids</taxon>
        <taxon>lamiids</taxon>
        <taxon>Lamiales</taxon>
        <taxon>Oleaceae</taxon>
        <taxon>Forsythieae</taxon>
        <taxon>Forsythia</taxon>
    </lineage>
</organism>
<sequence length="215" mass="24938">MRAWQVRPKGNEERKAVESLNTFLNFWRDSFYKEIIGYLGSIIWQFYAEDEVVERWVGGDANLEENGLRKEVAGGHGVPLSDYFHPIIITLSVSPAATAVHHFNSSLDALGYLQPKFQERSTKNKANRGKAKYPSVLRSKSFSTMRYDERYLETQQWPDIIESFWTFHTFRDDNWVNPKTTGDYLCQMKRKIQRLKDSISGVVTEEDEDEGLGDL</sequence>
<name>A0ABD1TT68_9LAMI</name>
<reference evidence="2" key="1">
    <citation type="submission" date="2024-07" db="EMBL/GenBank/DDBJ databases">
        <title>Two chromosome-level genome assemblies of Korean endemic species Abeliophyllum distichum and Forsythia ovata (Oleaceae).</title>
        <authorList>
            <person name="Jang H."/>
        </authorList>
    </citation>
    <scope>NUCLEOTIDE SEQUENCE [LARGE SCALE GENOMIC DNA]</scope>
</reference>
<evidence type="ECO:0000313" key="1">
    <source>
        <dbReference type="EMBL" id="KAL2515925.1"/>
    </source>
</evidence>
<evidence type="ECO:0000313" key="2">
    <source>
        <dbReference type="Proteomes" id="UP001604277"/>
    </source>
</evidence>
<accession>A0ABD1TT68</accession>
<protein>
    <submittedName>
        <fullName evidence="1">Transposase</fullName>
    </submittedName>
</protein>
<dbReference type="Proteomes" id="UP001604277">
    <property type="component" value="Unassembled WGS sequence"/>
</dbReference>
<dbReference type="AlphaFoldDB" id="A0ABD1TT68"/>
<dbReference type="Pfam" id="PF03004">
    <property type="entry name" value="Transposase_24"/>
    <property type="match status" value="1"/>
</dbReference>
<comment type="caution">
    <text evidence="1">The sequence shown here is derived from an EMBL/GenBank/DDBJ whole genome shotgun (WGS) entry which is preliminary data.</text>
</comment>
<keyword evidence="2" id="KW-1185">Reference proteome</keyword>
<proteinExistence type="predicted"/>
<gene>
    <name evidence="1" type="ORF">Fot_29896</name>
</gene>
<dbReference type="InterPro" id="IPR004252">
    <property type="entry name" value="Probable_transposase_24"/>
</dbReference>